<proteinExistence type="predicted"/>
<dbReference type="PROSITE" id="PS00116">
    <property type="entry name" value="DNA_POLYMERASE_B"/>
    <property type="match status" value="1"/>
</dbReference>
<dbReference type="Gene3D" id="1.10.287.690">
    <property type="entry name" value="Helix hairpin bin"/>
    <property type="match status" value="1"/>
</dbReference>
<dbReference type="InterPro" id="IPR023211">
    <property type="entry name" value="DNA_pol_palm_dom_sf"/>
</dbReference>
<dbReference type="Gene3D" id="3.90.1600.10">
    <property type="entry name" value="Palm domain of DNA polymerase"/>
    <property type="match status" value="1"/>
</dbReference>
<evidence type="ECO:0008006" key="3">
    <source>
        <dbReference type="Google" id="ProtNLM"/>
    </source>
</evidence>
<dbReference type="EMBL" id="JBICBT010000130">
    <property type="protein sequence ID" value="KAL3122664.1"/>
    <property type="molecule type" value="Genomic_DNA"/>
</dbReference>
<gene>
    <name evidence="1" type="ORF">niasHT_009561</name>
</gene>
<evidence type="ECO:0000313" key="2">
    <source>
        <dbReference type="Proteomes" id="UP001620626"/>
    </source>
</evidence>
<accession>A0ABD2M8D7</accession>
<dbReference type="InterPro" id="IPR017964">
    <property type="entry name" value="DNA-dir_DNA_pol_B_CS"/>
</dbReference>
<dbReference type="SUPFAM" id="SSF56672">
    <property type="entry name" value="DNA/RNA polymerases"/>
    <property type="match status" value="1"/>
</dbReference>
<dbReference type="InterPro" id="IPR043502">
    <property type="entry name" value="DNA/RNA_pol_sf"/>
</dbReference>
<sequence>MENRPPKRAFPFSINDILGMPQPKKLRHGFMINQLLGLAQQEGEGAAETTSSKKLPSEYVEKMECNVEHVAKFHFTKVKSKFLVRDVPADPEGLLATIFQHCIDEATKDSREKGCEPSHLGCMISSPLLDGGDIPIPLRQITDNTINSILNQFIKVAQSKKQQNLTLWGEPFTIAITTVDRSGLPVKRHIKGGARRRLAPVNHQVHEKCLIKINNQIGDNSDNYCLFYALQATMVAKTRGWPSWKFFRYINDQFGQSGMFHQETVQLMRQISAPFDLEAYDADTYVPLVIDHWNNAQQRHRFAVFIFGTTGHYKPLYKYIDNIYDTPLVLYFNNTHFDGVHFISGLFGGKKYCLECEKPYKKPSEHNSSCKSHCLMCSRVGPAFPCPSEANFFQQCKACHKNFNNVGCYNHHLQSNYCARSKKCKDCGVHVLNEEVEWKCAEDNPYDLSLLKVWVIPPRQCDVPVLPVKVDDRLCFPLCYKCAKKYPTGGVDNDYHCQHSDEQRGWVSTCTSLELNAALDEGYRVTKVFRVLQYEQSDDKLFRSYISEFMALKIQASGFDSSIKGNVEMEQEFVRECYENFGITIDPAKMEPNKGKRSIAKLCLNNLWGRFSLRNFGLSQTLVTDDPAVLAEYLDNRSLEVTAIDELDAEHILISYETKKEWVEENSCSNIVISLWTTSAARLLLLKSMQKVVRTPSCQLLYTDTDSIILTHPDDNCPLKTGPHLGQFTDEYPKHEILEFCSGGAKQYGLKLRRKDAPADADNEYVLKVRGMTLNYDVIQNQGLRYDTFKEKVLRFAETGEPQPINVIYPNFLRPSIKDGRVTSCPLQKIYKPFVGKGIVGADLRILDFGHTL</sequence>
<evidence type="ECO:0000313" key="1">
    <source>
        <dbReference type="EMBL" id="KAL3122664.1"/>
    </source>
</evidence>
<dbReference type="Proteomes" id="UP001620626">
    <property type="component" value="Unassembled WGS sequence"/>
</dbReference>
<organism evidence="1 2">
    <name type="scientific">Heterodera trifolii</name>
    <dbReference type="NCBI Taxonomy" id="157864"/>
    <lineage>
        <taxon>Eukaryota</taxon>
        <taxon>Metazoa</taxon>
        <taxon>Ecdysozoa</taxon>
        <taxon>Nematoda</taxon>
        <taxon>Chromadorea</taxon>
        <taxon>Rhabditida</taxon>
        <taxon>Tylenchina</taxon>
        <taxon>Tylenchomorpha</taxon>
        <taxon>Tylenchoidea</taxon>
        <taxon>Heteroderidae</taxon>
        <taxon>Heteroderinae</taxon>
        <taxon>Heterodera</taxon>
    </lineage>
</organism>
<dbReference type="PANTHER" id="PTHR33568:SF3">
    <property type="entry name" value="DNA-DIRECTED DNA POLYMERASE"/>
    <property type="match status" value="1"/>
</dbReference>
<reference evidence="1 2" key="1">
    <citation type="submission" date="2024-10" db="EMBL/GenBank/DDBJ databases">
        <authorList>
            <person name="Kim D."/>
        </authorList>
    </citation>
    <scope>NUCLEOTIDE SEQUENCE [LARGE SCALE GENOMIC DNA]</scope>
    <source>
        <strain evidence="1">BH-2024</strain>
    </source>
</reference>
<comment type="caution">
    <text evidence="1">The sequence shown here is derived from an EMBL/GenBank/DDBJ whole genome shotgun (WGS) entry which is preliminary data.</text>
</comment>
<name>A0ABD2M8D7_9BILA</name>
<keyword evidence="2" id="KW-1185">Reference proteome</keyword>
<protein>
    <recommendedName>
        <fullName evidence="3">DNA-directed DNA polymerase</fullName>
    </recommendedName>
</protein>
<dbReference type="PANTHER" id="PTHR33568">
    <property type="entry name" value="DNA POLYMERASE"/>
    <property type="match status" value="1"/>
</dbReference>
<dbReference type="AlphaFoldDB" id="A0ABD2M8D7"/>